<reference evidence="2 3" key="1">
    <citation type="journal article" date="2020" name="Phytopathology">
        <title>Genome Sequence Resources of Colletotrichum truncatum, C. plurivorum, C. musicola, and C. sojae: Four Species Pathogenic to Soybean (Glycine max).</title>
        <authorList>
            <person name="Rogerio F."/>
            <person name="Boufleur T.R."/>
            <person name="Ciampi-Guillardi M."/>
            <person name="Sukno S.A."/>
            <person name="Thon M.R."/>
            <person name="Massola Junior N.S."/>
            <person name="Baroncelli R."/>
        </authorList>
    </citation>
    <scope>NUCLEOTIDE SEQUENCE [LARGE SCALE GENOMIC DNA]</scope>
    <source>
        <strain evidence="2 3">LFN0009</strain>
    </source>
</reference>
<feature type="region of interest" description="Disordered" evidence="1">
    <location>
        <begin position="1"/>
        <end position="21"/>
    </location>
</feature>
<protein>
    <submittedName>
        <fullName evidence="2">Uncharacterized protein</fullName>
    </submittedName>
</protein>
<accession>A0A8H6N143</accession>
<dbReference type="AlphaFoldDB" id="A0A8H6N143"/>
<evidence type="ECO:0000313" key="2">
    <source>
        <dbReference type="EMBL" id="KAF6815703.1"/>
    </source>
</evidence>
<dbReference type="EMBL" id="WIGN01000033">
    <property type="protein sequence ID" value="KAF6815703.1"/>
    <property type="molecule type" value="Genomic_DNA"/>
</dbReference>
<evidence type="ECO:0000256" key="1">
    <source>
        <dbReference type="SAM" id="MobiDB-lite"/>
    </source>
</evidence>
<comment type="caution">
    <text evidence="2">The sequence shown here is derived from an EMBL/GenBank/DDBJ whole genome shotgun (WGS) entry which is preliminary data.</text>
</comment>
<organism evidence="2 3">
    <name type="scientific">Colletotrichum sojae</name>
    <dbReference type="NCBI Taxonomy" id="2175907"/>
    <lineage>
        <taxon>Eukaryota</taxon>
        <taxon>Fungi</taxon>
        <taxon>Dikarya</taxon>
        <taxon>Ascomycota</taxon>
        <taxon>Pezizomycotina</taxon>
        <taxon>Sordariomycetes</taxon>
        <taxon>Hypocreomycetidae</taxon>
        <taxon>Glomerellales</taxon>
        <taxon>Glomerellaceae</taxon>
        <taxon>Colletotrichum</taxon>
        <taxon>Colletotrichum orchidearum species complex</taxon>
    </lineage>
</organism>
<keyword evidence="3" id="KW-1185">Reference proteome</keyword>
<gene>
    <name evidence="2" type="ORF">CSOJ01_03383</name>
</gene>
<name>A0A8H6N143_9PEZI</name>
<proteinExistence type="predicted"/>
<dbReference type="Proteomes" id="UP000652219">
    <property type="component" value="Unassembled WGS sequence"/>
</dbReference>
<evidence type="ECO:0000313" key="3">
    <source>
        <dbReference type="Proteomes" id="UP000652219"/>
    </source>
</evidence>
<sequence>MGLSMGSPVPDRLSMHHDHAGGTVLTQPVTRSVPRKGLPWKLDFVQRLAAAHHHPIRPLAIPRLSQLGKTRCAPADVEIFVPGWLVGEPWPGRLEMPNMPPSTAWTYITRNTTTWEEAAASLEVPADHRIY</sequence>